<evidence type="ECO:0008006" key="4">
    <source>
        <dbReference type="Google" id="ProtNLM"/>
    </source>
</evidence>
<dbReference type="Proteomes" id="UP000232196">
    <property type="component" value="Unassembled WGS sequence"/>
</dbReference>
<organism evidence="2 3">
    <name type="scientific">Leptospira hartskeerlii</name>
    <dbReference type="NCBI Taxonomy" id="2023177"/>
    <lineage>
        <taxon>Bacteria</taxon>
        <taxon>Pseudomonadati</taxon>
        <taxon>Spirochaetota</taxon>
        <taxon>Spirochaetia</taxon>
        <taxon>Leptospirales</taxon>
        <taxon>Leptospiraceae</taxon>
        <taxon>Leptospira</taxon>
    </lineage>
</organism>
<dbReference type="RefSeq" id="WP_100705200.1">
    <property type="nucleotide sequence ID" value="NZ_NPDL01000010.1"/>
</dbReference>
<evidence type="ECO:0000313" key="3">
    <source>
        <dbReference type="Proteomes" id="UP000232196"/>
    </source>
</evidence>
<dbReference type="InterPro" id="IPR011989">
    <property type="entry name" value="ARM-like"/>
</dbReference>
<comment type="caution">
    <text evidence="2">The sequence shown here is derived from an EMBL/GenBank/DDBJ whole genome shotgun (WGS) entry which is preliminary data.</text>
</comment>
<keyword evidence="1" id="KW-0732">Signal</keyword>
<dbReference type="Gene3D" id="1.25.10.10">
    <property type="entry name" value="Leucine-rich Repeat Variant"/>
    <property type="match status" value="1"/>
</dbReference>
<dbReference type="SUPFAM" id="SSF48371">
    <property type="entry name" value="ARM repeat"/>
    <property type="match status" value="1"/>
</dbReference>
<gene>
    <name evidence="2" type="ORF">CH357_02650</name>
</gene>
<accession>A0A2M9XIF5</accession>
<feature type="chain" id="PRO_5014916154" description="HEAT repeat domain-containing protein" evidence="1">
    <location>
        <begin position="23"/>
        <end position="157"/>
    </location>
</feature>
<keyword evidence="3" id="KW-1185">Reference proteome</keyword>
<dbReference type="InterPro" id="IPR016024">
    <property type="entry name" value="ARM-type_fold"/>
</dbReference>
<name>A0A2M9XIF5_9LEPT</name>
<proteinExistence type="predicted"/>
<feature type="signal peptide" evidence="1">
    <location>
        <begin position="1"/>
        <end position="22"/>
    </location>
</feature>
<evidence type="ECO:0000256" key="1">
    <source>
        <dbReference type="SAM" id="SignalP"/>
    </source>
</evidence>
<reference evidence="2 3" key="1">
    <citation type="submission" date="2017-07" db="EMBL/GenBank/DDBJ databases">
        <title>Leptospira spp. isolated from tropical soils.</title>
        <authorList>
            <person name="Thibeaux R."/>
            <person name="Iraola G."/>
            <person name="Ferres I."/>
            <person name="Bierque E."/>
            <person name="Girault D."/>
            <person name="Soupe-Gilbert M.-E."/>
            <person name="Picardeau M."/>
            <person name="Goarant C."/>
        </authorList>
    </citation>
    <scope>NUCLEOTIDE SEQUENCE [LARGE SCALE GENOMIC DNA]</scope>
    <source>
        <strain evidence="2 3">MCA1-C-A1</strain>
    </source>
</reference>
<sequence length="157" mass="16802">MKKSAITLAILATLIFTVSVSAEKSTEDHIKALSSGSDQEKIEASLYLGDKKEKSAIPELINLLNRSNDPKVAVPAGIALGQIGEAGDSTIALKNKVISSDNGDIVYTALVSILNIVIKNEKAEDAAKEAVEFADKNRRSDEFVSDFLNVLTKKLKG</sequence>
<dbReference type="AlphaFoldDB" id="A0A2M9XIF5"/>
<dbReference type="EMBL" id="NPDN01000001">
    <property type="protein sequence ID" value="PJZ27466.1"/>
    <property type="molecule type" value="Genomic_DNA"/>
</dbReference>
<protein>
    <recommendedName>
        <fullName evidence="4">HEAT repeat domain-containing protein</fullName>
    </recommendedName>
</protein>
<dbReference type="OrthoDB" id="329615at2"/>
<evidence type="ECO:0000313" key="2">
    <source>
        <dbReference type="EMBL" id="PJZ27466.1"/>
    </source>
</evidence>